<dbReference type="PANTHER" id="PTHR43243">
    <property type="entry name" value="INNER MEMBRANE TRANSPORTER YGJI-RELATED"/>
    <property type="match status" value="1"/>
</dbReference>
<feature type="transmembrane region" description="Helical" evidence="3">
    <location>
        <begin position="311"/>
        <end position="332"/>
    </location>
</feature>
<dbReference type="OrthoDB" id="6347519at2759"/>
<proteinExistence type="predicted"/>
<feature type="transmembrane region" description="Helical" evidence="3">
    <location>
        <begin position="180"/>
        <end position="205"/>
    </location>
</feature>
<dbReference type="EMBL" id="CAKKLH010000112">
    <property type="protein sequence ID" value="CAH0103586.1"/>
    <property type="molecule type" value="Genomic_DNA"/>
</dbReference>
<name>A0A8J2RFM2_9CRUS</name>
<keyword evidence="6" id="KW-1185">Reference proteome</keyword>
<evidence type="ECO:0000256" key="1">
    <source>
        <dbReference type="ARBA" id="ARBA00022448"/>
    </source>
</evidence>
<feature type="transmembrane region" description="Helical" evidence="3">
    <location>
        <begin position="561"/>
        <end position="582"/>
    </location>
</feature>
<evidence type="ECO:0000256" key="3">
    <source>
        <dbReference type="SAM" id="Phobius"/>
    </source>
</evidence>
<gene>
    <name evidence="5" type="ORF">DGAL_LOCUS6161</name>
</gene>
<feature type="transmembrane region" description="Helical" evidence="3">
    <location>
        <begin position="49"/>
        <end position="75"/>
    </location>
</feature>
<dbReference type="GO" id="GO:0015171">
    <property type="term" value="F:amino acid transmembrane transporter activity"/>
    <property type="evidence" value="ECO:0007669"/>
    <property type="project" value="TreeGrafter"/>
</dbReference>
<accession>A0A8J2RFM2</accession>
<keyword evidence="1" id="KW-0813">Transport</keyword>
<evidence type="ECO:0000313" key="5">
    <source>
        <dbReference type="EMBL" id="CAH0103586.1"/>
    </source>
</evidence>
<keyword evidence="3" id="KW-1133">Transmembrane helix</keyword>
<feature type="transmembrane region" description="Helical" evidence="3">
    <location>
        <begin position="528"/>
        <end position="549"/>
    </location>
</feature>
<feature type="domain" description="Cationic amino acid transporter C-terminal" evidence="4">
    <location>
        <begin position="562"/>
        <end position="611"/>
    </location>
</feature>
<keyword evidence="3" id="KW-0812">Transmembrane</keyword>
<protein>
    <recommendedName>
        <fullName evidence="4">Cationic amino acid transporter C-terminal domain-containing protein</fullName>
    </recommendedName>
</protein>
<evidence type="ECO:0000259" key="4">
    <source>
        <dbReference type="Pfam" id="PF13906"/>
    </source>
</evidence>
<sequence length="682" mass="75896">MIFKVKLSRLLRKRPLDVNCLHRPTLSSVSHSRTLLNAVLQTANPPLVVGYFIVFSYSALLAPSTLLAAVFVASIASLLSELCRYEFLTCQRNTSACPYICTYQIMGEFAAHLYGWIQLLSRGAVAALVARGVGSVLVLVFGRKLLQYDFQLVNEDSFGIIAQMMVSLLVLLGLKMTTPFAVAIKLFAVMALLIFMSQIGSFTLLDIDTQHHLTSSTDASFRAYHVSSKEEFLMAAALLSMTFKPENKETQILSKSSLMSAFLGIQYCSTLFLFVIMSILHCKLPPSIFSEIKSGSPLLEVLMALASGPHWSTAIFSCCCILVGSLSLVEAIQDSKRQINKMSSDGLIWKQLAANSKFVLIVHCFISVGLQLTVSTLNLVFILAFVHLGLDSILGVVVTFRRYCSYSSTRQLSQPTNKTVGKKRRRNGGYDVLTDGRSQLEPQQQIRAEELSDSDETDIDAAVDDYKTQMYVSTVMQWNGSEVINNQESTEAGGRMSARVSYLLLAVSIVILIMSLAMRWIISDLNWFSSSITMCSFVVYNVILFVIWTHPQRLRSSNPTLKVPCVPWIPIGSTLFHCIMLFQLPALAWIVSLLWLLTGMVLYFGYGYRNSRLNFNFKLHQDPHFNNSDNAKPDNSGTSTRSKNPAHKLRILPETVMNLNVTSSSIAFLVCNIGFCIKVAYN</sequence>
<feature type="transmembrane region" description="Helical" evidence="3">
    <location>
        <begin position="502"/>
        <end position="522"/>
    </location>
</feature>
<feature type="transmembrane region" description="Helical" evidence="3">
    <location>
        <begin position="379"/>
        <end position="400"/>
    </location>
</feature>
<dbReference type="PANTHER" id="PTHR43243:SF4">
    <property type="entry name" value="CATIONIC AMINO ACID TRANSPORTER 4"/>
    <property type="match status" value="1"/>
</dbReference>
<dbReference type="Proteomes" id="UP000789390">
    <property type="component" value="Unassembled WGS sequence"/>
</dbReference>
<feature type="transmembrane region" description="Helical" evidence="3">
    <location>
        <begin position="123"/>
        <end position="146"/>
    </location>
</feature>
<reference evidence="5" key="1">
    <citation type="submission" date="2021-11" db="EMBL/GenBank/DDBJ databases">
        <authorList>
            <person name="Schell T."/>
        </authorList>
    </citation>
    <scope>NUCLEOTIDE SEQUENCE</scope>
    <source>
        <strain evidence="5">M5</strain>
    </source>
</reference>
<evidence type="ECO:0000313" key="6">
    <source>
        <dbReference type="Proteomes" id="UP000789390"/>
    </source>
</evidence>
<keyword evidence="3" id="KW-0472">Membrane</keyword>
<feature type="region of interest" description="Disordered" evidence="2">
    <location>
        <begin position="413"/>
        <end position="435"/>
    </location>
</feature>
<feature type="transmembrane region" description="Helical" evidence="3">
    <location>
        <begin position="158"/>
        <end position="174"/>
    </location>
</feature>
<dbReference type="Gene3D" id="1.20.1740.10">
    <property type="entry name" value="Amino acid/polyamine transporter I"/>
    <property type="match status" value="2"/>
</dbReference>
<evidence type="ECO:0000256" key="2">
    <source>
        <dbReference type="SAM" id="MobiDB-lite"/>
    </source>
</evidence>
<feature type="transmembrane region" description="Helical" evidence="3">
    <location>
        <begin position="588"/>
        <end position="608"/>
    </location>
</feature>
<feature type="transmembrane region" description="Helical" evidence="3">
    <location>
        <begin position="258"/>
        <end position="280"/>
    </location>
</feature>
<dbReference type="InterPro" id="IPR029485">
    <property type="entry name" value="CAT_C"/>
</dbReference>
<dbReference type="GO" id="GO:0005886">
    <property type="term" value="C:plasma membrane"/>
    <property type="evidence" value="ECO:0007669"/>
    <property type="project" value="TreeGrafter"/>
</dbReference>
<dbReference type="Pfam" id="PF13906">
    <property type="entry name" value="AA_permease_C"/>
    <property type="match status" value="1"/>
</dbReference>
<dbReference type="AlphaFoldDB" id="A0A8J2RFM2"/>
<organism evidence="5 6">
    <name type="scientific">Daphnia galeata</name>
    <dbReference type="NCBI Taxonomy" id="27404"/>
    <lineage>
        <taxon>Eukaryota</taxon>
        <taxon>Metazoa</taxon>
        <taxon>Ecdysozoa</taxon>
        <taxon>Arthropoda</taxon>
        <taxon>Crustacea</taxon>
        <taxon>Branchiopoda</taxon>
        <taxon>Diplostraca</taxon>
        <taxon>Cladocera</taxon>
        <taxon>Anomopoda</taxon>
        <taxon>Daphniidae</taxon>
        <taxon>Daphnia</taxon>
    </lineage>
</organism>
<comment type="caution">
    <text evidence="5">The sequence shown here is derived from an EMBL/GenBank/DDBJ whole genome shotgun (WGS) entry which is preliminary data.</text>
</comment>
<feature type="transmembrane region" description="Helical" evidence="3">
    <location>
        <begin position="352"/>
        <end position="373"/>
    </location>
</feature>